<feature type="chain" id="PRO_5046012463" evidence="1">
    <location>
        <begin position="21"/>
        <end position="160"/>
    </location>
</feature>
<protein>
    <submittedName>
        <fullName evidence="2">Uncharacterized protein</fullName>
    </submittedName>
</protein>
<keyword evidence="1" id="KW-0732">Signal</keyword>
<reference evidence="2 3" key="1">
    <citation type="submission" date="2021-01" db="EMBL/GenBank/DDBJ databases">
        <title>Genome seq and assembly of Devosia sp. G19.</title>
        <authorList>
            <person name="Chhetri G."/>
        </authorList>
    </citation>
    <scope>NUCLEOTIDE SEQUENCE [LARGE SCALE GENOMIC DNA]</scope>
    <source>
        <strain evidence="2 3">G19</strain>
    </source>
</reference>
<organism evidence="2 3">
    <name type="scientific">Devosia oryziradicis</name>
    <dbReference type="NCBI Taxonomy" id="2801335"/>
    <lineage>
        <taxon>Bacteria</taxon>
        <taxon>Pseudomonadati</taxon>
        <taxon>Pseudomonadota</taxon>
        <taxon>Alphaproteobacteria</taxon>
        <taxon>Hyphomicrobiales</taxon>
        <taxon>Devosiaceae</taxon>
        <taxon>Devosia</taxon>
    </lineage>
</organism>
<dbReference type="Proteomes" id="UP000595460">
    <property type="component" value="Chromosome"/>
</dbReference>
<evidence type="ECO:0000313" key="3">
    <source>
        <dbReference type="Proteomes" id="UP000595460"/>
    </source>
</evidence>
<dbReference type="EMBL" id="CP068047">
    <property type="protein sequence ID" value="QQR36801.1"/>
    <property type="molecule type" value="Genomic_DNA"/>
</dbReference>
<keyword evidence="3" id="KW-1185">Reference proteome</keyword>
<name>A0ABX7BYC0_9HYPH</name>
<accession>A0ABX7BYC0</accession>
<gene>
    <name evidence="2" type="ORF">JI749_03985</name>
</gene>
<proteinExistence type="predicted"/>
<evidence type="ECO:0000313" key="2">
    <source>
        <dbReference type="EMBL" id="QQR36801.1"/>
    </source>
</evidence>
<evidence type="ECO:0000256" key="1">
    <source>
        <dbReference type="SAM" id="SignalP"/>
    </source>
</evidence>
<dbReference type="RefSeq" id="WP_201659432.1">
    <property type="nucleotide sequence ID" value="NZ_CP068047.1"/>
</dbReference>
<feature type="signal peptide" evidence="1">
    <location>
        <begin position="1"/>
        <end position="20"/>
    </location>
</feature>
<sequence>MKRLLAIFATSLALTATASADGKIYVQLPDLSGFSGEEAETFLSEVVLANVISSNCADFAVTDEEWSLLTDSADILAHGQLGIGVNDFDNLFYDPAFETLDEPGACDKHGPQVQPVIDKLVALGGSREALPDQEAAYQAEQARQLGWDAMALSPGKTKTK</sequence>